<dbReference type="AlphaFoldDB" id="A0A7W7EWH6"/>
<reference evidence="2 3" key="1">
    <citation type="submission" date="2020-08" db="EMBL/GenBank/DDBJ databases">
        <title>Genomic Encyclopedia of Type Strains, Phase IV (KMG-IV): sequencing the most valuable type-strain genomes for metagenomic binning, comparative biology and taxonomic classification.</title>
        <authorList>
            <person name="Goeker M."/>
        </authorList>
    </citation>
    <scope>NUCLEOTIDE SEQUENCE [LARGE SCALE GENOMIC DNA]</scope>
    <source>
        <strain evidence="2 3">DSM 15867</strain>
    </source>
</reference>
<evidence type="ECO:0000313" key="3">
    <source>
        <dbReference type="Proteomes" id="UP000574769"/>
    </source>
</evidence>
<proteinExistence type="predicted"/>
<evidence type="ECO:0008006" key="4">
    <source>
        <dbReference type="Google" id="ProtNLM"/>
    </source>
</evidence>
<feature type="signal peptide" evidence="1">
    <location>
        <begin position="1"/>
        <end position="18"/>
    </location>
</feature>
<keyword evidence="1" id="KW-0732">Signal</keyword>
<comment type="caution">
    <text evidence="2">The sequence shown here is derived from an EMBL/GenBank/DDBJ whole genome shotgun (WGS) entry which is preliminary data.</text>
</comment>
<gene>
    <name evidence="2" type="ORF">GGQ96_000653</name>
</gene>
<protein>
    <recommendedName>
        <fullName evidence="4">Sulfur globule protein</fullName>
    </recommendedName>
</protein>
<name>A0A7W7EWH6_9SPHN</name>
<evidence type="ECO:0000256" key="1">
    <source>
        <dbReference type="SAM" id="SignalP"/>
    </source>
</evidence>
<organism evidence="2 3">
    <name type="scientific">Sphingomonas abaci</name>
    <dbReference type="NCBI Taxonomy" id="237611"/>
    <lineage>
        <taxon>Bacteria</taxon>
        <taxon>Pseudomonadati</taxon>
        <taxon>Pseudomonadota</taxon>
        <taxon>Alphaproteobacteria</taxon>
        <taxon>Sphingomonadales</taxon>
        <taxon>Sphingomonadaceae</taxon>
        <taxon>Sphingomonas</taxon>
    </lineage>
</organism>
<dbReference type="Proteomes" id="UP000574769">
    <property type="component" value="Unassembled WGS sequence"/>
</dbReference>
<keyword evidence="3" id="KW-1185">Reference proteome</keyword>
<sequence>MKIAALIGAGLLATGTLAALPAEAQRWDHRGPGWDRGPGWERGPGRHYGHGYGWRDDRGPRWQGGHRWDRGPRWAHGRDRGRLICERGYYGRQCYRVYR</sequence>
<feature type="chain" id="PRO_5031468844" description="Sulfur globule protein" evidence="1">
    <location>
        <begin position="19"/>
        <end position="99"/>
    </location>
</feature>
<dbReference type="EMBL" id="JACHNY010000001">
    <property type="protein sequence ID" value="MBB4616547.1"/>
    <property type="molecule type" value="Genomic_DNA"/>
</dbReference>
<dbReference type="RefSeq" id="WP_184111467.1">
    <property type="nucleotide sequence ID" value="NZ_JACHNY010000001.1"/>
</dbReference>
<accession>A0A7W7EWH6</accession>
<evidence type="ECO:0000313" key="2">
    <source>
        <dbReference type="EMBL" id="MBB4616547.1"/>
    </source>
</evidence>